<protein>
    <recommendedName>
        <fullName evidence="1">Transposase IS200-like domain-containing protein</fullName>
    </recommendedName>
</protein>
<dbReference type="InterPro" id="IPR002686">
    <property type="entry name" value="Transposase_17"/>
</dbReference>
<dbReference type="Proteomes" id="UP000004664">
    <property type="component" value="Unassembled WGS sequence"/>
</dbReference>
<proteinExistence type="predicted"/>
<keyword evidence="3" id="KW-1185">Reference proteome</keyword>
<dbReference type="InterPro" id="IPR036515">
    <property type="entry name" value="Transposase_17_sf"/>
</dbReference>
<dbReference type="GO" id="GO:0006313">
    <property type="term" value="P:DNA transposition"/>
    <property type="evidence" value="ECO:0007669"/>
    <property type="project" value="InterPro"/>
</dbReference>
<dbReference type="STRING" id="697282.Mettu_1652"/>
<evidence type="ECO:0000259" key="1">
    <source>
        <dbReference type="SMART" id="SM01321"/>
    </source>
</evidence>
<dbReference type="OrthoDB" id="9814067at2"/>
<dbReference type="RefSeq" id="WP_006890790.1">
    <property type="nucleotide sequence ID" value="NZ_JH109152.1"/>
</dbReference>
<dbReference type="GO" id="GO:0004803">
    <property type="term" value="F:transposase activity"/>
    <property type="evidence" value="ECO:0007669"/>
    <property type="project" value="InterPro"/>
</dbReference>
<dbReference type="Pfam" id="PF01797">
    <property type="entry name" value="Y1_Tnp"/>
    <property type="match status" value="1"/>
</dbReference>
<reference evidence="2 3" key="1">
    <citation type="submission" date="2011-06" db="EMBL/GenBank/DDBJ databases">
        <title>Genomic sequence of Methylobacter tundripaludum SV96.</title>
        <authorList>
            <consortium name="US DOE Joint Genome Institute"/>
            <person name="Lucas S."/>
            <person name="Han J."/>
            <person name="Lapidus A."/>
            <person name="Cheng J.-F."/>
            <person name="Goodwin L."/>
            <person name="Pitluck S."/>
            <person name="Held B."/>
            <person name="Detter J.C."/>
            <person name="Han C."/>
            <person name="Tapia R."/>
            <person name="Land M."/>
            <person name="Hauser L."/>
            <person name="Kyrpides N."/>
            <person name="Ivanova N."/>
            <person name="Ovchinnikova G."/>
            <person name="Pagani I."/>
            <person name="Klotz M.G."/>
            <person name="Dispirito A.A."/>
            <person name="Murrell J.C."/>
            <person name="Dunfield P."/>
            <person name="Kalyuzhnaya M.G."/>
            <person name="Svenning M."/>
            <person name="Trotsenko Y.A."/>
            <person name="Stein L.Y."/>
            <person name="Woyke T."/>
        </authorList>
    </citation>
    <scope>NUCLEOTIDE SEQUENCE [LARGE SCALE GENOMIC DNA]</scope>
    <source>
        <strain evidence="3">ATCC BAA-1195 / DSM 17260 / SV96</strain>
    </source>
</reference>
<dbReference type="GO" id="GO:0003677">
    <property type="term" value="F:DNA binding"/>
    <property type="evidence" value="ECO:0007669"/>
    <property type="project" value="InterPro"/>
</dbReference>
<dbReference type="HOGENOM" id="CLU_068226_4_3_6"/>
<dbReference type="PANTHER" id="PTHR34322:SF2">
    <property type="entry name" value="TRANSPOSASE IS200-LIKE DOMAIN-CONTAINING PROTEIN"/>
    <property type="match status" value="1"/>
</dbReference>
<dbReference type="AlphaFoldDB" id="G3IV26"/>
<feature type="domain" description="Transposase IS200-like" evidence="1">
    <location>
        <begin position="9"/>
        <end position="102"/>
    </location>
</feature>
<dbReference type="SMART" id="SM01321">
    <property type="entry name" value="Y1_Tnp"/>
    <property type="match status" value="1"/>
</dbReference>
<dbReference type="EMBL" id="JH109152">
    <property type="protein sequence ID" value="EGW22822.1"/>
    <property type="molecule type" value="Genomic_DNA"/>
</dbReference>
<dbReference type="eggNOG" id="COG1943">
    <property type="taxonomic scope" value="Bacteria"/>
</dbReference>
<organism evidence="2 3">
    <name type="scientific">Methylobacter tundripaludum (strain ATCC BAA-1195 / DSM 17260 / SV96)</name>
    <dbReference type="NCBI Taxonomy" id="697282"/>
    <lineage>
        <taxon>Bacteria</taxon>
        <taxon>Pseudomonadati</taxon>
        <taxon>Pseudomonadota</taxon>
        <taxon>Gammaproteobacteria</taxon>
        <taxon>Methylococcales</taxon>
        <taxon>Methylococcaceae</taxon>
        <taxon>Methylobacter</taxon>
    </lineage>
</organism>
<dbReference type="SUPFAM" id="SSF143422">
    <property type="entry name" value="Transposase IS200-like"/>
    <property type="match status" value="1"/>
</dbReference>
<accession>G3IV26</accession>
<dbReference type="Gene3D" id="3.30.70.1290">
    <property type="entry name" value="Transposase IS200-like"/>
    <property type="match status" value="1"/>
</dbReference>
<evidence type="ECO:0000313" key="3">
    <source>
        <dbReference type="Proteomes" id="UP000004664"/>
    </source>
</evidence>
<dbReference type="PANTHER" id="PTHR34322">
    <property type="entry name" value="TRANSPOSASE, Y1_TNP DOMAIN-CONTAINING"/>
    <property type="match status" value="1"/>
</dbReference>
<evidence type="ECO:0000313" key="2">
    <source>
        <dbReference type="EMBL" id="EGW22822.1"/>
    </source>
</evidence>
<sequence length="105" mass="12292">MPRLPRLNLPNIPQHIVQRGNNRQPIFFHEGDYCTYLEYLREALVKNNCKLYAFVQMTNYVHLLAPGEMQGGVSGLMQSVGRRYVHYINRMYRHSGTFWFGQVSG</sequence>
<name>G3IV26_METTV</name>
<gene>
    <name evidence="2" type="ORF">Mettu_1652</name>
</gene>